<dbReference type="CDD" id="cd05660">
    <property type="entry name" value="M28_like_PA"/>
    <property type="match status" value="1"/>
</dbReference>
<dbReference type="InterPro" id="IPR007484">
    <property type="entry name" value="Peptidase_M28"/>
</dbReference>
<evidence type="ECO:0000256" key="3">
    <source>
        <dbReference type="ARBA" id="ARBA00022723"/>
    </source>
</evidence>
<keyword evidence="5" id="KW-0378">Hydrolase</keyword>
<gene>
    <name evidence="8" type="ORF">EV201_2484</name>
</gene>
<dbReference type="GO" id="GO:0046872">
    <property type="term" value="F:metal ion binding"/>
    <property type="evidence" value="ECO:0007669"/>
    <property type="project" value="UniProtKB-KW"/>
</dbReference>
<dbReference type="Gene3D" id="3.50.30.30">
    <property type="match status" value="1"/>
</dbReference>
<evidence type="ECO:0000313" key="9">
    <source>
        <dbReference type="Proteomes" id="UP000293562"/>
    </source>
</evidence>
<sequence length="551" mass="62324">MTTKLITKIGFVGLTLSLFSCQIQKPIEKAESVISEARMKEYVQVLASDEFQGRKPFSPGESKTIKYISEVYSDLGLKTDNNYLQEVPLVEVTVGVDTPMQFETKGKEQSIRYKDDFVVFSRRLKDQIEVKDSEIVFAGYGIVAPEYGWNDYENLDVKGKTVLVLVNDPGLDSGNDELFKGNEMTYYGRWSYKFEEAARQGAAALLIIHDNKGAGYPWSVVLNSALVPKLYQQSENAYQDRAAIEGWLTHEVASKLFAENQLNLDESILNAKKKGFHGFALDTKMSITIRNSFREDVTHNVIGIIKGSDLSDECIVYSAHWDHLGIGRKMNGDSIYNGAVDNGTSLAWMFEIAKAFKAMPTPRRSVVFLAPSAEESGLNGSAYYVNHPLFPLHKTVANINNDLMLPYGRMKDLMVTGYGQSELDDYAEEAAKQQGRYILPDPNPHTGMYYRADHFSFAKAGVPALFARGNNDHVEKGKVFMSEKEKDWLANNYHKPFDEYQDWWDLSGVAEDAKLMFRIGWKLANEDSFPQWKDGSEFKAIREKQFVNKKN</sequence>
<dbReference type="OrthoDB" id="9764939at2"/>
<dbReference type="EMBL" id="SHKN01000002">
    <property type="protein sequence ID" value="RZT93323.1"/>
    <property type="molecule type" value="Genomic_DNA"/>
</dbReference>
<keyword evidence="9" id="KW-1185">Reference proteome</keyword>
<dbReference type="GO" id="GO:0006508">
    <property type="term" value="P:proteolysis"/>
    <property type="evidence" value="ECO:0007669"/>
    <property type="project" value="UniProtKB-KW"/>
</dbReference>
<dbReference type="PANTHER" id="PTHR12147:SF56">
    <property type="entry name" value="AMINOPEPTIDASE YDR415C-RELATED"/>
    <property type="match status" value="1"/>
</dbReference>
<dbReference type="PROSITE" id="PS51257">
    <property type="entry name" value="PROKAR_LIPOPROTEIN"/>
    <property type="match status" value="1"/>
</dbReference>
<comment type="caution">
    <text evidence="8">The sequence shown here is derived from an EMBL/GenBank/DDBJ whole genome shotgun (WGS) entry which is preliminary data.</text>
</comment>
<keyword evidence="1" id="KW-0031">Aminopeptidase</keyword>
<dbReference type="AlphaFoldDB" id="A0A4Q7VD83"/>
<dbReference type="GO" id="GO:0004177">
    <property type="term" value="F:aminopeptidase activity"/>
    <property type="evidence" value="ECO:0007669"/>
    <property type="project" value="UniProtKB-KW"/>
</dbReference>
<dbReference type="GO" id="GO:0008235">
    <property type="term" value="F:metalloexopeptidase activity"/>
    <property type="evidence" value="ECO:0007669"/>
    <property type="project" value="InterPro"/>
</dbReference>
<keyword evidence="8" id="KW-0121">Carboxypeptidase</keyword>
<proteinExistence type="predicted"/>
<dbReference type="Pfam" id="PF04389">
    <property type="entry name" value="Peptidase_M28"/>
    <property type="match status" value="1"/>
</dbReference>
<evidence type="ECO:0000256" key="1">
    <source>
        <dbReference type="ARBA" id="ARBA00022438"/>
    </source>
</evidence>
<dbReference type="Gene3D" id="3.40.630.10">
    <property type="entry name" value="Zn peptidases"/>
    <property type="match status" value="1"/>
</dbReference>
<protein>
    <submittedName>
        <fullName evidence="8">Zn-dependent M28 family amino/carboxypeptidase</fullName>
    </submittedName>
</protein>
<evidence type="ECO:0000259" key="7">
    <source>
        <dbReference type="Pfam" id="PF04389"/>
    </source>
</evidence>
<dbReference type="CDD" id="cd04821">
    <property type="entry name" value="PA_M28_1_2"/>
    <property type="match status" value="1"/>
</dbReference>
<dbReference type="InterPro" id="IPR045175">
    <property type="entry name" value="M28_fam"/>
</dbReference>
<keyword evidence="2" id="KW-0645">Protease</keyword>
<reference evidence="8 9" key="1">
    <citation type="submission" date="2019-02" db="EMBL/GenBank/DDBJ databases">
        <title>Genomic Encyclopedia of Type Strains, Phase IV (KMG-IV): sequencing the most valuable type-strain genomes for metagenomic binning, comparative biology and taxonomic classification.</title>
        <authorList>
            <person name="Goeker M."/>
        </authorList>
    </citation>
    <scope>NUCLEOTIDE SEQUENCE [LARGE SCALE GENOMIC DNA]</scope>
    <source>
        <strain evidence="8 9">DSM 28825</strain>
    </source>
</reference>
<evidence type="ECO:0000313" key="8">
    <source>
        <dbReference type="EMBL" id="RZT93323.1"/>
    </source>
</evidence>
<evidence type="ECO:0000256" key="2">
    <source>
        <dbReference type="ARBA" id="ARBA00022670"/>
    </source>
</evidence>
<feature type="domain" description="Peptidase M28" evidence="7">
    <location>
        <begin position="300"/>
        <end position="502"/>
    </location>
</feature>
<dbReference type="InterPro" id="IPR046450">
    <property type="entry name" value="PA_dom_sf"/>
</dbReference>
<dbReference type="SUPFAM" id="SSF53187">
    <property type="entry name" value="Zn-dependent exopeptidases"/>
    <property type="match status" value="1"/>
</dbReference>
<organism evidence="8 9">
    <name type="scientific">Ancylomarina subtilis</name>
    <dbReference type="NCBI Taxonomy" id="1639035"/>
    <lineage>
        <taxon>Bacteria</taxon>
        <taxon>Pseudomonadati</taxon>
        <taxon>Bacteroidota</taxon>
        <taxon>Bacteroidia</taxon>
        <taxon>Marinilabiliales</taxon>
        <taxon>Marinifilaceae</taxon>
        <taxon>Ancylomarina</taxon>
    </lineage>
</organism>
<dbReference type="GO" id="GO:0004180">
    <property type="term" value="F:carboxypeptidase activity"/>
    <property type="evidence" value="ECO:0007669"/>
    <property type="project" value="UniProtKB-KW"/>
</dbReference>
<dbReference type="Proteomes" id="UP000293562">
    <property type="component" value="Unassembled WGS sequence"/>
</dbReference>
<evidence type="ECO:0000256" key="4">
    <source>
        <dbReference type="ARBA" id="ARBA00022729"/>
    </source>
</evidence>
<name>A0A4Q7VD83_9BACT</name>
<dbReference type="RefSeq" id="WP_130307886.1">
    <property type="nucleotide sequence ID" value="NZ_SHKN01000002.1"/>
</dbReference>
<keyword evidence="3" id="KW-0479">Metal-binding</keyword>
<evidence type="ECO:0000256" key="5">
    <source>
        <dbReference type="ARBA" id="ARBA00022801"/>
    </source>
</evidence>
<keyword evidence="4" id="KW-0732">Signal</keyword>
<keyword evidence="6" id="KW-0862">Zinc</keyword>
<dbReference type="SUPFAM" id="SSF52025">
    <property type="entry name" value="PA domain"/>
    <property type="match status" value="1"/>
</dbReference>
<accession>A0A4Q7VD83</accession>
<dbReference type="PANTHER" id="PTHR12147">
    <property type="entry name" value="METALLOPEPTIDASE M28 FAMILY MEMBER"/>
    <property type="match status" value="1"/>
</dbReference>
<evidence type="ECO:0000256" key="6">
    <source>
        <dbReference type="ARBA" id="ARBA00022833"/>
    </source>
</evidence>